<sequence>MSDLQVYKIISLDGPSGAGKSTVAKLVAKKLGYKYLDTGAMYRAVTLFFLNKNVNIQNDNEIISAISDLKISFDNNNKIYLNDIDVSEEIRSIKVVNMVSKVSSISAVRKSMVSLQRAIAENDNYVVDGRDIGSVVFPFTKYKFYIDASVEIRAKRRYEEEIQKGKNITFEEVLNSIKKRDEFDSNREDSPLVVPKDAIIIDTTNMTIDEVVQKITDVVFNKKSNE</sequence>
<evidence type="ECO:0000256" key="1">
    <source>
        <dbReference type="ARBA" id="ARBA00009427"/>
    </source>
</evidence>
<dbReference type="HAMAP" id="MF_00238">
    <property type="entry name" value="Cytidyl_kinase_type1"/>
    <property type="match status" value="1"/>
</dbReference>
<evidence type="ECO:0000259" key="9">
    <source>
        <dbReference type="Pfam" id="PF02224"/>
    </source>
</evidence>
<keyword evidence="8" id="KW-0963">Cytoplasm</keyword>
<dbReference type="InterPro" id="IPR011994">
    <property type="entry name" value="Cytidylate_kinase_dom"/>
</dbReference>
<comment type="caution">
    <text evidence="10">The sequence shown here is derived from an EMBL/GenBank/DDBJ whole genome shotgun (WGS) entry which is preliminary data.</text>
</comment>
<dbReference type="GO" id="GO:0005524">
    <property type="term" value="F:ATP binding"/>
    <property type="evidence" value="ECO:0007669"/>
    <property type="project" value="UniProtKB-UniRule"/>
</dbReference>
<evidence type="ECO:0000256" key="8">
    <source>
        <dbReference type="HAMAP-Rule" id="MF_00238"/>
    </source>
</evidence>
<dbReference type="GO" id="GO:0005737">
    <property type="term" value="C:cytoplasm"/>
    <property type="evidence" value="ECO:0007669"/>
    <property type="project" value="UniProtKB-SubCell"/>
</dbReference>
<evidence type="ECO:0000313" key="11">
    <source>
        <dbReference type="Proteomes" id="UP000323176"/>
    </source>
</evidence>
<dbReference type="AlphaFoldDB" id="A0A5C8F9W3"/>
<dbReference type="InterPro" id="IPR027417">
    <property type="entry name" value="P-loop_NTPase"/>
</dbReference>
<dbReference type="Proteomes" id="UP000323176">
    <property type="component" value="Unassembled WGS sequence"/>
</dbReference>
<comment type="similarity">
    <text evidence="1 8">Belongs to the cytidylate kinase family. Type 1 subfamily.</text>
</comment>
<comment type="catalytic activity">
    <reaction evidence="7 8">
        <text>CMP + ATP = CDP + ADP</text>
        <dbReference type="Rhea" id="RHEA:11600"/>
        <dbReference type="ChEBI" id="CHEBI:30616"/>
        <dbReference type="ChEBI" id="CHEBI:58069"/>
        <dbReference type="ChEBI" id="CHEBI:60377"/>
        <dbReference type="ChEBI" id="CHEBI:456216"/>
        <dbReference type="EC" id="2.7.4.25"/>
    </reaction>
</comment>
<proteinExistence type="inferred from homology"/>
<gene>
    <name evidence="8" type="primary">cmk</name>
    <name evidence="10" type="ORF">EPJ72_00685</name>
</gene>
<dbReference type="OrthoDB" id="9807434at2"/>
<feature type="binding site" evidence="8">
    <location>
        <begin position="14"/>
        <end position="22"/>
    </location>
    <ligand>
        <name>ATP</name>
        <dbReference type="ChEBI" id="CHEBI:30616"/>
    </ligand>
</feature>
<name>A0A5C8F9W3_BRAPL</name>
<evidence type="ECO:0000256" key="3">
    <source>
        <dbReference type="ARBA" id="ARBA00022741"/>
    </source>
</evidence>
<keyword evidence="4 8" id="KW-0418">Kinase</keyword>
<feature type="domain" description="Cytidylate kinase" evidence="9">
    <location>
        <begin position="10"/>
        <end position="219"/>
    </location>
</feature>
<dbReference type="GO" id="GO:0036431">
    <property type="term" value="F:dCMP kinase activity"/>
    <property type="evidence" value="ECO:0007669"/>
    <property type="project" value="InterPro"/>
</dbReference>
<keyword evidence="2 8" id="KW-0808">Transferase</keyword>
<dbReference type="GO" id="GO:0006220">
    <property type="term" value="P:pyrimidine nucleotide metabolic process"/>
    <property type="evidence" value="ECO:0007669"/>
    <property type="project" value="UniProtKB-UniRule"/>
</dbReference>
<dbReference type="EMBL" id="SAXY01000007">
    <property type="protein sequence ID" value="TXJ47057.1"/>
    <property type="molecule type" value="Genomic_DNA"/>
</dbReference>
<reference evidence="10 11" key="1">
    <citation type="journal article" date="1992" name="Lakartidningen">
        <title>[Penicillin V and not amoxicillin is the first choice preparation in acute otitis].</title>
        <authorList>
            <person name="Kamme C."/>
            <person name="Lundgren K."/>
            <person name="Prellner K."/>
        </authorList>
    </citation>
    <scope>NUCLEOTIDE SEQUENCE [LARGE SCALE GENOMIC DNA]</scope>
    <source>
        <strain evidence="10 11">PC5538III-hc</strain>
    </source>
</reference>
<evidence type="ECO:0000256" key="4">
    <source>
        <dbReference type="ARBA" id="ARBA00022777"/>
    </source>
</evidence>
<protein>
    <recommendedName>
        <fullName evidence="8">Cytidylate kinase</fullName>
        <shortName evidence="8">CK</shortName>
        <ecNumber evidence="8">2.7.4.25</ecNumber>
    </recommendedName>
    <alternativeName>
        <fullName evidence="8">Cytidine monophosphate kinase</fullName>
        <shortName evidence="8">CMP kinase</shortName>
    </alternativeName>
</protein>
<evidence type="ECO:0000256" key="7">
    <source>
        <dbReference type="ARBA" id="ARBA00048478"/>
    </source>
</evidence>
<dbReference type="EC" id="2.7.4.25" evidence="8"/>
<dbReference type="Gene3D" id="3.40.50.300">
    <property type="entry name" value="P-loop containing nucleotide triphosphate hydrolases"/>
    <property type="match status" value="1"/>
</dbReference>
<dbReference type="CDD" id="cd02020">
    <property type="entry name" value="CMPK"/>
    <property type="match status" value="1"/>
</dbReference>
<evidence type="ECO:0000256" key="5">
    <source>
        <dbReference type="ARBA" id="ARBA00022840"/>
    </source>
</evidence>
<keyword evidence="5 8" id="KW-0067">ATP-binding</keyword>
<evidence type="ECO:0000256" key="6">
    <source>
        <dbReference type="ARBA" id="ARBA00047615"/>
    </source>
</evidence>
<keyword evidence="3 8" id="KW-0547">Nucleotide-binding</keyword>
<dbReference type="GO" id="GO:0036430">
    <property type="term" value="F:CMP kinase activity"/>
    <property type="evidence" value="ECO:0007669"/>
    <property type="project" value="RHEA"/>
</dbReference>
<dbReference type="Pfam" id="PF02224">
    <property type="entry name" value="Cytidylate_kin"/>
    <property type="match status" value="1"/>
</dbReference>
<evidence type="ECO:0000256" key="2">
    <source>
        <dbReference type="ARBA" id="ARBA00022679"/>
    </source>
</evidence>
<comment type="subcellular location">
    <subcellularLocation>
        <location evidence="8">Cytoplasm</location>
    </subcellularLocation>
</comment>
<comment type="catalytic activity">
    <reaction evidence="6 8">
        <text>dCMP + ATP = dCDP + ADP</text>
        <dbReference type="Rhea" id="RHEA:25094"/>
        <dbReference type="ChEBI" id="CHEBI:30616"/>
        <dbReference type="ChEBI" id="CHEBI:57566"/>
        <dbReference type="ChEBI" id="CHEBI:58593"/>
        <dbReference type="ChEBI" id="CHEBI:456216"/>
        <dbReference type="EC" id="2.7.4.25"/>
    </reaction>
</comment>
<accession>A0A5C8F9W3</accession>
<organism evidence="10 11">
    <name type="scientific">Brachyspira pilosicoli</name>
    <name type="common">Serpulina pilosicoli</name>
    <dbReference type="NCBI Taxonomy" id="52584"/>
    <lineage>
        <taxon>Bacteria</taxon>
        <taxon>Pseudomonadati</taxon>
        <taxon>Spirochaetota</taxon>
        <taxon>Spirochaetia</taxon>
        <taxon>Brachyspirales</taxon>
        <taxon>Brachyspiraceae</taxon>
        <taxon>Brachyspira</taxon>
    </lineage>
</organism>
<dbReference type="SUPFAM" id="SSF52540">
    <property type="entry name" value="P-loop containing nucleoside triphosphate hydrolases"/>
    <property type="match status" value="1"/>
</dbReference>
<dbReference type="InterPro" id="IPR003136">
    <property type="entry name" value="Cytidylate_kin"/>
</dbReference>
<dbReference type="NCBIfam" id="TIGR00017">
    <property type="entry name" value="cmk"/>
    <property type="match status" value="1"/>
</dbReference>
<evidence type="ECO:0000313" key="10">
    <source>
        <dbReference type="EMBL" id="TXJ47057.1"/>
    </source>
</evidence>